<keyword evidence="3" id="KW-1185">Reference proteome</keyword>
<protein>
    <submittedName>
        <fullName evidence="2">HNH endonuclease</fullName>
    </submittedName>
</protein>
<dbReference type="GO" id="GO:0004519">
    <property type="term" value="F:endonuclease activity"/>
    <property type="evidence" value="ECO:0007669"/>
    <property type="project" value="UniProtKB-KW"/>
</dbReference>
<dbReference type="InterPro" id="IPR058712">
    <property type="entry name" value="SRA_ScoMcrA"/>
</dbReference>
<feature type="domain" description="ScoMcrA-like SRA" evidence="1">
    <location>
        <begin position="15"/>
        <end position="146"/>
    </location>
</feature>
<keyword evidence="2" id="KW-0540">Nuclease</keyword>
<gene>
    <name evidence="2" type="ordered locus">Desku_2333</name>
</gene>
<accession>A0AAU8PB11</accession>
<evidence type="ECO:0000313" key="3">
    <source>
        <dbReference type="Proteomes" id="UP000009229"/>
    </source>
</evidence>
<dbReference type="REBASE" id="36336">
    <property type="entry name" value="Dku6115ORF2333P"/>
</dbReference>
<dbReference type="KEGG" id="dku:Desku_2333"/>
<dbReference type="Proteomes" id="UP000009229">
    <property type="component" value="Chromosome"/>
</dbReference>
<dbReference type="Pfam" id="PF26348">
    <property type="entry name" value="SRA_ScoMcrA"/>
    <property type="match status" value="1"/>
</dbReference>
<keyword evidence="2" id="KW-0378">Hydrolase</keyword>
<keyword evidence="2" id="KW-0255">Endonuclease</keyword>
<sequence>MSFRPGLQPGDIIDNQRLVEIFRCSPQGGMRRSHRTNTLVIISDHTRSIYQDRWVGDTFHYTGMGQRGDQSLEFMQNKTLAESNQNGVEVHLFEVFVPGKYTYMGRVELAGQPYQEIQPDADGNPRRVWVFPLRLVDTSSPVPIPEEFAILKQKQKE</sequence>
<name>A0AAU8PB11_DESK7</name>
<organism evidence="2 3">
    <name type="scientific">Desulfofundulus kuznetsovii (strain DSM 6115 / VKM B-1805 / 17)</name>
    <name type="common">Desulfotomaculum kuznetsovii</name>
    <dbReference type="NCBI Taxonomy" id="760568"/>
    <lineage>
        <taxon>Bacteria</taxon>
        <taxon>Bacillati</taxon>
        <taxon>Bacillota</taxon>
        <taxon>Clostridia</taxon>
        <taxon>Eubacteriales</taxon>
        <taxon>Peptococcaceae</taxon>
        <taxon>Desulfofundulus</taxon>
    </lineage>
</organism>
<evidence type="ECO:0000259" key="1">
    <source>
        <dbReference type="Pfam" id="PF26348"/>
    </source>
</evidence>
<dbReference type="AlphaFoldDB" id="A0AAU8PB11"/>
<dbReference type="EMBL" id="CP002770">
    <property type="protein sequence ID" value="AEG15869.1"/>
    <property type="molecule type" value="Genomic_DNA"/>
</dbReference>
<reference evidence="3" key="1">
    <citation type="submission" date="2011-05" db="EMBL/GenBank/DDBJ databases">
        <title>Complete sequence of Desulfotomaculum kuznetsovii DSM 6115.</title>
        <authorList>
            <person name="Lucas S."/>
            <person name="Han J."/>
            <person name="Lapidus A."/>
            <person name="Cheng J.-F."/>
            <person name="Goodwin L."/>
            <person name="Pitluck S."/>
            <person name="Peters L."/>
            <person name="Mikhailova N."/>
            <person name="Lu M."/>
            <person name="Saunders E."/>
            <person name="Han C."/>
            <person name="Tapia R."/>
            <person name="Land M."/>
            <person name="Hauser L."/>
            <person name="Kyrpides N."/>
            <person name="Ivanova N."/>
            <person name="Pagani I."/>
            <person name="Nazina T."/>
            <person name="Ivanova A."/>
            <person name="Parshina S."/>
            <person name="Kuever J."/>
            <person name="Muyzer G."/>
            <person name="Plugge C."/>
            <person name="Stams A."/>
            <person name="Woyke T."/>
        </authorList>
    </citation>
    <scope>NUCLEOTIDE SEQUENCE [LARGE SCALE GENOMIC DNA]</scope>
    <source>
        <strain evidence="3">DSM 6115 / VKM B-1805 / 17</strain>
    </source>
</reference>
<proteinExistence type="predicted"/>
<evidence type="ECO:0000313" key="2">
    <source>
        <dbReference type="EMBL" id="AEG15869.1"/>
    </source>
</evidence>